<gene>
    <name evidence="2" type="ORF">P1J78_17750</name>
</gene>
<keyword evidence="3" id="KW-1185">Reference proteome</keyword>
<reference evidence="2" key="1">
    <citation type="submission" date="2023-03" db="EMBL/GenBank/DDBJ databases">
        <title>Multiphase analysis and comparison of six strains from genera Psychromarinibacter, Lutimaribacter, and Maritimibacter, including a novel species: Psychromarinibacter sediminicola sp. nov.</title>
        <authorList>
            <person name="Wang Y.-H."/>
            <person name="Ye M.-Q."/>
            <person name="Du Z.-J."/>
        </authorList>
    </citation>
    <scope>NUCLEOTIDE SEQUENCE</scope>
    <source>
        <strain evidence="2">C21-152</strain>
    </source>
</reference>
<proteinExistence type="predicted"/>
<sequence length="193" mass="20251">MSRMTTALAFAAALYAAAPAFAGQFVVELDAPLPAPSPALLESHAVTLDETLSAGPESYAVFTAADMDALEGFLDNAAIDAGKISEVLFVNSPTVGGGAPAGPEPRDGHGVFVIERPIPGVGFFGLEKKRKISQNSNAAIEKLGEIIEWDHSYLTSEGTYCVYRADSPETLREHGALAGAPIGKITLVEQRVH</sequence>
<protein>
    <submittedName>
        <fullName evidence="2">DUF4242 domain-containing protein</fullName>
    </submittedName>
</protein>
<feature type="chain" id="PRO_5042096713" evidence="1">
    <location>
        <begin position="23"/>
        <end position="193"/>
    </location>
</feature>
<comment type="caution">
    <text evidence="2">The sequence shown here is derived from an EMBL/GenBank/DDBJ whole genome shotgun (WGS) entry which is preliminary data.</text>
</comment>
<dbReference type="EMBL" id="JARGYC010000055">
    <property type="protein sequence ID" value="MDF0602586.1"/>
    <property type="molecule type" value="Genomic_DNA"/>
</dbReference>
<accession>A0AAE3NUL8</accession>
<dbReference type="InterPro" id="IPR025336">
    <property type="entry name" value="SCO4226-like"/>
</dbReference>
<dbReference type="RefSeq" id="WP_275568713.1">
    <property type="nucleotide sequence ID" value="NZ_JARGYC010000055.1"/>
</dbReference>
<organism evidence="2 3">
    <name type="scientific">Psychromarinibacter sediminicola</name>
    <dbReference type="NCBI Taxonomy" id="3033385"/>
    <lineage>
        <taxon>Bacteria</taxon>
        <taxon>Pseudomonadati</taxon>
        <taxon>Pseudomonadota</taxon>
        <taxon>Alphaproteobacteria</taxon>
        <taxon>Rhodobacterales</taxon>
        <taxon>Paracoccaceae</taxon>
        <taxon>Psychromarinibacter</taxon>
    </lineage>
</organism>
<name>A0AAE3NUL8_9RHOB</name>
<dbReference type="AlphaFoldDB" id="A0AAE3NUL8"/>
<evidence type="ECO:0000313" key="2">
    <source>
        <dbReference type="EMBL" id="MDF0602586.1"/>
    </source>
</evidence>
<evidence type="ECO:0000256" key="1">
    <source>
        <dbReference type="SAM" id="SignalP"/>
    </source>
</evidence>
<dbReference type="Proteomes" id="UP001220964">
    <property type="component" value="Unassembled WGS sequence"/>
</dbReference>
<feature type="signal peptide" evidence="1">
    <location>
        <begin position="1"/>
        <end position="22"/>
    </location>
</feature>
<keyword evidence="1" id="KW-0732">Signal</keyword>
<evidence type="ECO:0000313" key="3">
    <source>
        <dbReference type="Proteomes" id="UP001220964"/>
    </source>
</evidence>
<dbReference type="Pfam" id="PF14026">
    <property type="entry name" value="SCO4226-like"/>
    <property type="match status" value="1"/>
</dbReference>